<organism evidence="1 2">
    <name type="scientific">Kitasatospora cathayae</name>
    <dbReference type="NCBI Taxonomy" id="3004092"/>
    <lineage>
        <taxon>Bacteria</taxon>
        <taxon>Bacillati</taxon>
        <taxon>Actinomycetota</taxon>
        <taxon>Actinomycetes</taxon>
        <taxon>Kitasatosporales</taxon>
        <taxon>Streptomycetaceae</taxon>
        <taxon>Kitasatospora</taxon>
    </lineage>
</organism>
<dbReference type="Proteomes" id="UP001212821">
    <property type="component" value="Chromosome"/>
</dbReference>
<name>A0ABY7PWF5_9ACTN</name>
<sequence length="88" mass="10356">MPRDDNDGDGWREYDDAVPVIATTLELLTEHGPLGPVWWRFGRRDRHSLLDALDNPDNRAVYDQRQKEREKKARRAHRELMRTLACAD</sequence>
<evidence type="ECO:0000313" key="1">
    <source>
        <dbReference type="EMBL" id="WBP84665.1"/>
    </source>
</evidence>
<gene>
    <name evidence="1" type="ORF">O1G21_01565</name>
</gene>
<proteinExistence type="predicted"/>
<accession>A0ABY7PWF5</accession>
<protein>
    <submittedName>
        <fullName evidence="1">Uncharacterized protein</fullName>
    </submittedName>
</protein>
<evidence type="ECO:0000313" key="2">
    <source>
        <dbReference type="Proteomes" id="UP001212821"/>
    </source>
</evidence>
<dbReference type="EMBL" id="CP115450">
    <property type="protein sequence ID" value="WBP84665.1"/>
    <property type="molecule type" value="Genomic_DNA"/>
</dbReference>
<dbReference type="RefSeq" id="WP_270140058.1">
    <property type="nucleotide sequence ID" value="NZ_CP115450.1"/>
</dbReference>
<keyword evidence="2" id="KW-1185">Reference proteome</keyword>
<reference evidence="2" key="1">
    <citation type="submission" date="2022-12" db="EMBL/GenBank/DDBJ databases">
        <authorList>
            <person name="Mo P."/>
        </authorList>
    </citation>
    <scope>NUCLEOTIDE SEQUENCE [LARGE SCALE GENOMIC DNA]</scope>
    <source>
        <strain evidence="2">HUAS 3-15</strain>
    </source>
</reference>